<evidence type="ECO:0000313" key="1">
    <source>
        <dbReference type="EMBL" id="GBP08553.1"/>
    </source>
</evidence>
<proteinExistence type="predicted"/>
<dbReference type="EMBL" id="BGZK01000031">
    <property type="protein sequence ID" value="GBP08553.1"/>
    <property type="molecule type" value="Genomic_DNA"/>
</dbReference>
<keyword evidence="2" id="KW-1185">Reference proteome</keyword>
<evidence type="ECO:0000313" key="2">
    <source>
        <dbReference type="Proteomes" id="UP000299102"/>
    </source>
</evidence>
<comment type="caution">
    <text evidence="1">The sequence shown here is derived from an EMBL/GenBank/DDBJ whole genome shotgun (WGS) entry which is preliminary data.</text>
</comment>
<organism evidence="1 2">
    <name type="scientific">Eumeta variegata</name>
    <name type="common">Bagworm moth</name>
    <name type="synonym">Eumeta japonica</name>
    <dbReference type="NCBI Taxonomy" id="151549"/>
    <lineage>
        <taxon>Eukaryota</taxon>
        <taxon>Metazoa</taxon>
        <taxon>Ecdysozoa</taxon>
        <taxon>Arthropoda</taxon>
        <taxon>Hexapoda</taxon>
        <taxon>Insecta</taxon>
        <taxon>Pterygota</taxon>
        <taxon>Neoptera</taxon>
        <taxon>Endopterygota</taxon>
        <taxon>Lepidoptera</taxon>
        <taxon>Glossata</taxon>
        <taxon>Ditrysia</taxon>
        <taxon>Tineoidea</taxon>
        <taxon>Psychidae</taxon>
        <taxon>Oiketicinae</taxon>
        <taxon>Eumeta</taxon>
    </lineage>
</organism>
<reference evidence="1 2" key="1">
    <citation type="journal article" date="2019" name="Commun. Biol.">
        <title>The bagworm genome reveals a unique fibroin gene that provides high tensile strength.</title>
        <authorList>
            <person name="Kono N."/>
            <person name="Nakamura H."/>
            <person name="Ohtoshi R."/>
            <person name="Tomita M."/>
            <person name="Numata K."/>
            <person name="Arakawa K."/>
        </authorList>
    </citation>
    <scope>NUCLEOTIDE SEQUENCE [LARGE SCALE GENOMIC DNA]</scope>
</reference>
<name>A0A4C1T228_EUMVA</name>
<evidence type="ECO:0008006" key="3">
    <source>
        <dbReference type="Google" id="ProtNLM"/>
    </source>
</evidence>
<dbReference type="AlphaFoldDB" id="A0A4C1T228"/>
<gene>
    <name evidence="1" type="ORF">EVAR_77221_1</name>
</gene>
<accession>A0A4C1T228</accession>
<dbReference type="Proteomes" id="UP000299102">
    <property type="component" value="Unassembled WGS sequence"/>
</dbReference>
<protein>
    <recommendedName>
        <fullName evidence="3">Sushi domain-containing protein</fullName>
    </recommendedName>
</protein>
<sequence>MQSCQYKRISVQRYVGDASPAATYPTECLPAYMQIGKLQCSIAYDKGDTLTYTCRRGLISSYQHALNQRGEELIHRSDVGRGGWLCVIKHVTLRAGTKLFDQKE</sequence>